<reference evidence="8 11" key="4">
    <citation type="journal article" date="2024" name="Microbiol. Resour. Announc.">
        <title>Genome annotations for the ascomycete fungi Trichoderma harzianum, Trichoderma aggressivum, and Purpureocillium lilacinum.</title>
        <authorList>
            <person name="Beijen E.P.W."/>
            <person name="Ohm R.A."/>
        </authorList>
    </citation>
    <scope>NUCLEOTIDE SEQUENCE [LARGE SCALE GENOMIC DNA]</scope>
    <source>
        <strain evidence="8 11">CBS 150709</strain>
    </source>
</reference>
<dbReference type="EMBL" id="LCWV01000007">
    <property type="protein sequence ID" value="PWI71427.1"/>
    <property type="molecule type" value="Genomic_DNA"/>
</dbReference>
<dbReference type="InterPro" id="IPR001138">
    <property type="entry name" value="Zn2Cys6_DnaBD"/>
</dbReference>
<dbReference type="Proteomes" id="UP000245956">
    <property type="component" value="Unassembled WGS sequence"/>
</dbReference>
<proteinExistence type="predicted"/>
<evidence type="ECO:0000313" key="10">
    <source>
        <dbReference type="Proteomes" id="UP000245956"/>
    </source>
</evidence>
<dbReference type="InterPro" id="IPR051089">
    <property type="entry name" value="prtT"/>
</dbReference>
<dbReference type="Proteomes" id="UP001287286">
    <property type="component" value="Unassembled WGS sequence"/>
</dbReference>
<sequence>MDTDHEAHSMSRTGPDGGGAKPRACANCARLKIKCRWPEYGNGNPDAACLRCARMKFSCHVPAATQKRKRGKSTRVAQLEEKLDGIVSLLAAHRHLQASSMSPTPPEPSKEPRESPREAVRPNNANSREPLGRDVEDLSAMYRLFPGFSLTGEQATAYLEIYQTELMPNFPFVVIPPSMDAHALYSQSPSLFWVTMAAVAPQSLAIQEEVRKWLRQYIAEHMIVKQEKSLQLLQTLLLHMAWYVVAQEPRRIHQRPLMDRDLGNKADSIEPTCRSDYHYYVYSDATNFLQLAMSLVIDLRLDKSPDTTGVMPKSLLGETWTALNKGAPYRLGVPHTLAEKRAVLGFYHFSSIVSLLFRRGAQLPWNHYLSQCCDSLLDAREYEGDMYAVALVRMQCISDRVSGFLPPTGTGDRDNSVYRPPLEMAIKSLRAELDRFAHSQPAFVSHNNVFWAYYHGLVMRLYEPIISMRVSPASSSDTFSSETFQRTESLWKCLESAADFFGSLQAIPSTQLPLLPLTANALLALVVVTTSRLLLLEVSNDWDSAPARRKLDFAAALDRIADLFEQADRWAQGAGRRRRPQEDTENAPCMYTFRLRWVRQWYLSKISHSDMPHQQQQPRTSGARPAQALTANQWGDVSLEDMDMDFWPELFYGPIPEVTLPTPPVMGWSM</sequence>
<dbReference type="GO" id="GO:0008270">
    <property type="term" value="F:zinc ion binding"/>
    <property type="evidence" value="ECO:0007669"/>
    <property type="project" value="InterPro"/>
</dbReference>
<evidence type="ECO:0000259" key="7">
    <source>
        <dbReference type="PROSITE" id="PS50048"/>
    </source>
</evidence>
<keyword evidence="11" id="KW-1185">Reference proteome</keyword>
<feature type="compositionally biased region" description="Basic and acidic residues" evidence="6">
    <location>
        <begin position="108"/>
        <end position="120"/>
    </location>
</feature>
<evidence type="ECO:0000313" key="11">
    <source>
        <dbReference type="Proteomes" id="UP001287286"/>
    </source>
</evidence>
<dbReference type="GO" id="GO:0005634">
    <property type="term" value="C:nucleus"/>
    <property type="evidence" value="ECO:0007669"/>
    <property type="project" value="UniProtKB-SubCell"/>
</dbReference>
<dbReference type="GO" id="GO:0000981">
    <property type="term" value="F:DNA-binding transcription factor activity, RNA polymerase II-specific"/>
    <property type="evidence" value="ECO:0007669"/>
    <property type="project" value="InterPro"/>
</dbReference>
<evidence type="ECO:0000256" key="2">
    <source>
        <dbReference type="ARBA" id="ARBA00023015"/>
    </source>
</evidence>
<evidence type="ECO:0000313" key="9">
    <source>
        <dbReference type="EMBL" id="PWI71427.1"/>
    </source>
</evidence>
<dbReference type="Gene3D" id="4.10.240.10">
    <property type="entry name" value="Zn(2)-C6 fungal-type DNA-binding domain"/>
    <property type="match status" value="1"/>
</dbReference>
<feature type="region of interest" description="Disordered" evidence="6">
    <location>
        <begin position="97"/>
        <end position="132"/>
    </location>
</feature>
<comment type="subcellular location">
    <subcellularLocation>
        <location evidence="1">Nucleus</location>
    </subcellularLocation>
</comment>
<evidence type="ECO:0000313" key="8">
    <source>
        <dbReference type="EMBL" id="KAK4092851.1"/>
    </source>
</evidence>
<comment type="caution">
    <text evidence="9">The sequence shown here is derived from an EMBL/GenBank/DDBJ whole genome shotgun (WGS) entry which is preliminary data.</text>
</comment>
<gene>
    <name evidence="9" type="ORF">PCL_11521</name>
    <name evidence="8" type="ORF">Purlil1_2776</name>
</gene>
<dbReference type="CDD" id="cd00067">
    <property type="entry name" value="GAL4"/>
    <property type="match status" value="1"/>
</dbReference>
<keyword evidence="5" id="KW-0539">Nucleus</keyword>
<evidence type="ECO:0000256" key="3">
    <source>
        <dbReference type="ARBA" id="ARBA00023125"/>
    </source>
</evidence>
<organism evidence="9 10">
    <name type="scientific">Purpureocillium lilacinum</name>
    <name type="common">Paecilomyces lilacinus</name>
    <dbReference type="NCBI Taxonomy" id="33203"/>
    <lineage>
        <taxon>Eukaryota</taxon>
        <taxon>Fungi</taxon>
        <taxon>Dikarya</taxon>
        <taxon>Ascomycota</taxon>
        <taxon>Pezizomycotina</taxon>
        <taxon>Sordariomycetes</taxon>
        <taxon>Hypocreomycetidae</taxon>
        <taxon>Hypocreales</taxon>
        <taxon>Ophiocordycipitaceae</taxon>
        <taxon>Purpureocillium</taxon>
    </lineage>
</organism>
<reference evidence="9" key="1">
    <citation type="submission" date="2015-05" db="EMBL/GenBank/DDBJ databases">
        <authorList>
            <person name="Wang D.B."/>
            <person name="Wang M."/>
        </authorList>
    </citation>
    <scope>NUCLEOTIDE SEQUENCE</scope>
    <source>
        <strain evidence="9">36-1</strain>
    </source>
</reference>
<evidence type="ECO:0000256" key="4">
    <source>
        <dbReference type="ARBA" id="ARBA00023163"/>
    </source>
</evidence>
<dbReference type="GO" id="GO:0000976">
    <property type="term" value="F:transcription cis-regulatory region binding"/>
    <property type="evidence" value="ECO:0007669"/>
    <property type="project" value="TreeGrafter"/>
</dbReference>
<dbReference type="PANTHER" id="PTHR31845">
    <property type="entry name" value="FINGER DOMAIN PROTEIN, PUTATIVE-RELATED"/>
    <property type="match status" value="1"/>
</dbReference>
<keyword evidence="4" id="KW-0804">Transcription</keyword>
<dbReference type="SUPFAM" id="SSF57701">
    <property type="entry name" value="Zn2/Cys6 DNA-binding domain"/>
    <property type="match status" value="1"/>
</dbReference>
<evidence type="ECO:0000256" key="1">
    <source>
        <dbReference type="ARBA" id="ARBA00004123"/>
    </source>
</evidence>
<reference evidence="8" key="3">
    <citation type="submission" date="2023-11" db="EMBL/GenBank/DDBJ databases">
        <authorList>
            <person name="Beijen E."/>
            <person name="Ohm R.A."/>
        </authorList>
    </citation>
    <scope>NUCLEOTIDE SEQUENCE</scope>
    <source>
        <strain evidence="8">CBS 150709</strain>
    </source>
</reference>
<protein>
    <recommendedName>
        <fullName evidence="7">Zn(2)-C6 fungal-type domain-containing protein</fullName>
    </recommendedName>
</protein>
<evidence type="ECO:0000256" key="6">
    <source>
        <dbReference type="SAM" id="MobiDB-lite"/>
    </source>
</evidence>
<dbReference type="InterPro" id="IPR036864">
    <property type="entry name" value="Zn2-C6_fun-type_DNA-bd_sf"/>
</dbReference>
<feature type="domain" description="Zn(2)-C6 fungal-type" evidence="7">
    <location>
        <begin position="24"/>
        <end position="61"/>
    </location>
</feature>
<dbReference type="CDD" id="cd12148">
    <property type="entry name" value="fungal_TF_MHR"/>
    <property type="match status" value="1"/>
</dbReference>
<accession>A0A2U3EA99</accession>
<feature type="region of interest" description="Disordered" evidence="6">
    <location>
        <begin position="1"/>
        <end position="23"/>
    </location>
</feature>
<dbReference type="PROSITE" id="PS50048">
    <property type="entry name" value="ZN2_CY6_FUNGAL_2"/>
    <property type="match status" value="1"/>
</dbReference>
<keyword evidence="3" id="KW-0238">DNA-binding</keyword>
<evidence type="ECO:0000256" key="5">
    <source>
        <dbReference type="ARBA" id="ARBA00023242"/>
    </source>
</evidence>
<dbReference type="EMBL" id="JAWRVI010000007">
    <property type="protein sequence ID" value="KAK4092851.1"/>
    <property type="molecule type" value="Genomic_DNA"/>
</dbReference>
<dbReference type="AlphaFoldDB" id="A0A2U3EA99"/>
<keyword evidence="2" id="KW-0805">Transcription regulation</keyword>
<name>A0A2U3EA99_PURLI</name>
<dbReference type="PANTHER" id="PTHR31845:SF10">
    <property type="entry name" value="ZN(II)2CYS6 TRANSCRIPTION FACTOR (EUROFUNG)"/>
    <property type="match status" value="1"/>
</dbReference>
<reference evidence="9 10" key="2">
    <citation type="journal article" date="2016" name="Front. Microbiol.">
        <title>Genome and transcriptome sequences reveal the specific parasitism of the nematophagous Purpureocillium lilacinum 36-1.</title>
        <authorList>
            <person name="Xie J."/>
            <person name="Li S."/>
            <person name="Mo C."/>
            <person name="Xiao X."/>
            <person name="Peng D."/>
            <person name="Wang G."/>
            <person name="Xiao Y."/>
        </authorList>
    </citation>
    <scope>NUCLEOTIDE SEQUENCE [LARGE SCALE GENOMIC DNA]</scope>
    <source>
        <strain evidence="9 10">36-1</strain>
    </source>
</reference>